<protein>
    <recommendedName>
        <fullName evidence="4">Outer membrane porin, OprD family</fullName>
    </recommendedName>
</protein>
<evidence type="ECO:0000256" key="1">
    <source>
        <dbReference type="ARBA" id="ARBA00022448"/>
    </source>
</evidence>
<dbReference type="GO" id="GO:0016020">
    <property type="term" value="C:membrane"/>
    <property type="evidence" value="ECO:0007669"/>
    <property type="project" value="InterPro"/>
</dbReference>
<comment type="caution">
    <text evidence="3">The sequence shown here is derived from an EMBL/GenBank/DDBJ whole genome shotgun (WGS) entry which is preliminary data.</text>
</comment>
<keyword evidence="1" id="KW-0813">Transport</keyword>
<dbReference type="EMBL" id="CABP01000048">
    <property type="protein sequence ID" value="CBI04146.1"/>
    <property type="molecule type" value="Genomic_DNA"/>
</dbReference>
<proteinExistence type="predicted"/>
<dbReference type="InterPro" id="IPR023614">
    <property type="entry name" value="Porin_dom_sf"/>
</dbReference>
<evidence type="ECO:0000313" key="3">
    <source>
        <dbReference type="EMBL" id="CBI04146.1"/>
    </source>
</evidence>
<dbReference type="InterPro" id="IPR005318">
    <property type="entry name" value="OM_porin_bac"/>
</dbReference>
<evidence type="ECO:0000256" key="2">
    <source>
        <dbReference type="ARBA" id="ARBA00022729"/>
    </source>
</evidence>
<dbReference type="PANTHER" id="PTHR34596">
    <property type="entry name" value="CHITOPORIN"/>
    <property type="match status" value="1"/>
</dbReference>
<dbReference type="GO" id="GO:0015288">
    <property type="term" value="F:porin activity"/>
    <property type="evidence" value="ECO:0007669"/>
    <property type="project" value="TreeGrafter"/>
</dbReference>
<organism evidence="3">
    <name type="scientific">mine drainage metagenome</name>
    <dbReference type="NCBI Taxonomy" id="410659"/>
    <lineage>
        <taxon>unclassified sequences</taxon>
        <taxon>metagenomes</taxon>
        <taxon>ecological metagenomes</taxon>
    </lineage>
</organism>
<dbReference type="PANTHER" id="PTHR34596:SF2">
    <property type="entry name" value="CHITOPORIN"/>
    <property type="match status" value="1"/>
</dbReference>
<gene>
    <name evidence="3" type="ORF">CARN5_2419</name>
</gene>
<evidence type="ECO:0008006" key="4">
    <source>
        <dbReference type="Google" id="ProtNLM"/>
    </source>
</evidence>
<dbReference type="Gene3D" id="2.40.160.10">
    <property type="entry name" value="Porin"/>
    <property type="match status" value="1"/>
</dbReference>
<sequence length="464" mass="50445">MKPPKTVYTILGAAVLLTLTSAAAQAETLSQFFAASKIGGQIRSYYFSRLYGASGPNTFNQDAYSLGGMLNIQTAPFLGGFGVGVSFYTANALGANNLSGAPAYPHLDATLMGPQQSVNALGQAYLQYAIPKRLLIRAGDQVINTPWLNNSDSRLLPATYQGVYAEYSPIHEVKLYGLREFRWKSRTSGNYYKDNLYYPATFSGDTLYGGTTALSASAPQTSGTLAFGVSTDVMGLKAQAWYYDFYQFANTFYSDANYTLKTGTGFDPFIAAQFMRQWSNNSLLDGTRLNNSPISATSVSNTSWGVQAGLNYTRLNSSIGGGQLAWSYNEILPHAGAVGGGAIVSPYTVGYATDPLYTTSMIRGLVEQGPGTAWKVKWTQNLLDKQVLLMAAFARYHTYFQGASNDTYLDLTYFLPGRLKGLSIRDRVEVANGQGAYNGFLSNGAAFNKGRSFIYNRVMLTYGF</sequence>
<dbReference type="AlphaFoldDB" id="E6QAC0"/>
<dbReference type="Pfam" id="PF03573">
    <property type="entry name" value="OprD"/>
    <property type="match status" value="1"/>
</dbReference>
<reference evidence="3" key="1">
    <citation type="submission" date="2009-10" db="EMBL/GenBank/DDBJ databases">
        <title>Diversity of trophic interactions inside an arsenic-rich microbial ecosystem.</title>
        <authorList>
            <person name="Bertin P.N."/>
            <person name="Heinrich-Salmeron A."/>
            <person name="Pelletier E."/>
            <person name="Goulhen-Chollet F."/>
            <person name="Arsene-Ploetze F."/>
            <person name="Gallien S."/>
            <person name="Calteau A."/>
            <person name="Vallenet D."/>
            <person name="Casiot C."/>
            <person name="Chane-Woon-Ming B."/>
            <person name="Giloteaux L."/>
            <person name="Barakat M."/>
            <person name="Bonnefoy V."/>
            <person name="Bruneel O."/>
            <person name="Chandler M."/>
            <person name="Cleiss J."/>
            <person name="Duran R."/>
            <person name="Elbaz-Poulichet F."/>
            <person name="Fonknechten N."/>
            <person name="Lauga B."/>
            <person name="Mornico D."/>
            <person name="Ortet P."/>
            <person name="Schaeffer C."/>
            <person name="Siguier P."/>
            <person name="Alexander Thil Smith A."/>
            <person name="Van Dorsselaer A."/>
            <person name="Weissenbach J."/>
            <person name="Medigue C."/>
            <person name="Le Paslier D."/>
        </authorList>
    </citation>
    <scope>NUCLEOTIDE SEQUENCE</scope>
</reference>
<name>E6QAC0_9ZZZZ</name>
<accession>E6QAC0</accession>
<keyword evidence="2" id="KW-0732">Signal</keyword>